<proteinExistence type="predicted"/>
<gene>
    <name evidence="2" type="ORF">GSY63_11690</name>
</gene>
<organism evidence="2 3">
    <name type="scientific">Mucilaginibacter agri</name>
    <dbReference type="NCBI Taxonomy" id="2695265"/>
    <lineage>
        <taxon>Bacteria</taxon>
        <taxon>Pseudomonadati</taxon>
        <taxon>Bacteroidota</taxon>
        <taxon>Sphingobacteriia</taxon>
        <taxon>Sphingobacteriales</taxon>
        <taxon>Sphingobacteriaceae</taxon>
        <taxon>Mucilaginibacter</taxon>
    </lineage>
</organism>
<feature type="chain" id="PRO_5037063119" description="O-Glycosyl hydrolase" evidence="1">
    <location>
        <begin position="32"/>
        <end position="642"/>
    </location>
</feature>
<dbReference type="EMBL" id="WWEO01000042">
    <property type="protein sequence ID" value="NCD70022.1"/>
    <property type="molecule type" value="Genomic_DNA"/>
</dbReference>
<feature type="signal peptide" evidence="1">
    <location>
        <begin position="1"/>
        <end position="31"/>
    </location>
</feature>
<accession>A0A965ZHX2</accession>
<protein>
    <recommendedName>
        <fullName evidence="4">O-Glycosyl hydrolase</fullName>
    </recommendedName>
</protein>
<name>A0A965ZHX2_9SPHI</name>
<dbReference type="SUPFAM" id="SSF51445">
    <property type="entry name" value="(Trans)glycosidases"/>
    <property type="match status" value="1"/>
</dbReference>
<evidence type="ECO:0000313" key="2">
    <source>
        <dbReference type="EMBL" id="NCD70022.1"/>
    </source>
</evidence>
<evidence type="ECO:0000256" key="1">
    <source>
        <dbReference type="SAM" id="SignalP"/>
    </source>
</evidence>
<dbReference type="AlphaFoldDB" id="A0A965ZHX2"/>
<dbReference type="InterPro" id="IPR017853">
    <property type="entry name" value="GH"/>
</dbReference>
<dbReference type="RefSeq" id="WP_166585989.1">
    <property type="nucleotide sequence ID" value="NZ_WWEO01000042.1"/>
</dbReference>
<sequence length="642" mass="70832">MINHIKFNTFRFMRHALLATAIIALAQTANAQAELQPWGNLTGIRKSGQLFEFESAISVVWKSEKNATETRKEEQQPKYTRAGKSQIVNTAIDSLILSETVTEAGNGKANINLTVTAKKDEAIQGVYFKLKLPASYSTMSVNGASPSPLSALNSTAKEVLFSAGNQQIKLSLDEPTSIIIEKSDNSFALLVPVQTGNMTTGQTASHELTLTVDGEINRNPVNIQLDAANQGRIFEGFGGNFRLQNPKTDPQVIDYCLDNMRVAWGRVEMPFAQWQPDENSDPLKQDPNTTLNPHVKASMEMAQRLQKIGMPIILTSWNAPKWAIIGEPKSRPKPGEQWGNPLNYQNIQTTYKSIADYIVYLKSNFGVDVTLFSFNESDLGINIRVTGKEHNELIKGLGAYFVSRGLKTKMLLGDNSDATTYEFIYPALNDPDAKQYIGAVSFHSWRGWDTPTLQKWADAAKKIDMPLIVGEGSIDAAAWNYPDIFQEQVYAIEEINLYMRLLSICQPVSILQWQLTADYSPLIGGGIFGNNEPLHPGQRFWNLKQLASTPKNVYAIGSKADAPNITCAALANKQTPDVAVHLVNNGPKRDIVVSGIPATGKKLVLYITSKKLSMKKKSNIKIVNGKASFTVPEVCFASLITE</sequence>
<reference evidence="2" key="2">
    <citation type="submission" date="2020-10" db="EMBL/GenBank/DDBJ databases">
        <title>Mucilaginibacter sp. nov., isolated from soil.</title>
        <authorList>
            <person name="Jeon C.O."/>
        </authorList>
    </citation>
    <scope>NUCLEOTIDE SEQUENCE</scope>
    <source>
        <strain evidence="2">R11</strain>
    </source>
</reference>
<dbReference type="Proteomes" id="UP000638732">
    <property type="component" value="Unassembled WGS sequence"/>
</dbReference>
<reference evidence="2" key="1">
    <citation type="submission" date="2020-01" db="EMBL/GenBank/DDBJ databases">
        <authorList>
            <person name="Seo Y.L."/>
        </authorList>
    </citation>
    <scope>NUCLEOTIDE SEQUENCE</scope>
    <source>
        <strain evidence="2">R11</strain>
    </source>
</reference>
<evidence type="ECO:0000313" key="3">
    <source>
        <dbReference type="Proteomes" id="UP000638732"/>
    </source>
</evidence>
<comment type="caution">
    <text evidence="2">The sequence shown here is derived from an EMBL/GenBank/DDBJ whole genome shotgun (WGS) entry which is preliminary data.</text>
</comment>
<evidence type="ECO:0008006" key="4">
    <source>
        <dbReference type="Google" id="ProtNLM"/>
    </source>
</evidence>
<keyword evidence="1" id="KW-0732">Signal</keyword>
<dbReference type="Gene3D" id="3.20.20.80">
    <property type="entry name" value="Glycosidases"/>
    <property type="match status" value="1"/>
</dbReference>
<keyword evidence="3" id="KW-1185">Reference proteome</keyword>